<protein>
    <submittedName>
        <fullName evidence="3">Uncharacterized protein</fullName>
    </submittedName>
</protein>
<dbReference type="Proteomes" id="UP001160483">
    <property type="component" value="Unassembled WGS sequence"/>
</dbReference>
<feature type="compositionally biased region" description="Basic and acidic residues" evidence="2">
    <location>
        <begin position="436"/>
        <end position="449"/>
    </location>
</feature>
<feature type="compositionally biased region" description="Basic and acidic residues" evidence="2">
    <location>
        <begin position="577"/>
        <end position="592"/>
    </location>
</feature>
<organism evidence="3 6">
    <name type="scientific">Peronospora belbahrii</name>
    <dbReference type="NCBI Taxonomy" id="622444"/>
    <lineage>
        <taxon>Eukaryota</taxon>
        <taxon>Sar</taxon>
        <taxon>Stramenopiles</taxon>
        <taxon>Oomycota</taxon>
        <taxon>Peronosporomycetes</taxon>
        <taxon>Peronosporales</taxon>
        <taxon>Peronosporaceae</taxon>
        <taxon>Peronospora</taxon>
    </lineage>
</organism>
<keyword evidence="1" id="KW-0175">Coiled coil</keyword>
<comment type="caution">
    <text evidence="3">The sequence shown here is derived from an EMBL/GenBank/DDBJ whole genome shotgun (WGS) entry which is preliminary data.</text>
</comment>
<evidence type="ECO:0000313" key="4">
    <source>
        <dbReference type="EMBL" id="CAH0517642.1"/>
    </source>
</evidence>
<gene>
    <name evidence="4" type="ORF">PBS001_LOCUS4236</name>
    <name evidence="3" type="ORF">PBS003_LOCUS738</name>
</gene>
<sequence length="1027" mass="117289">MATVRTTSLDEHSRADKKRKRKQNGKSKDLSISPSCAVSSTSCSCLNPQLETLENWHRALTIDLREVRREGFRVRLELEKMNETVEEAVEKAQDCALRAQSIEEYVKRESRKAIEKRVEEAVDHQVQAVKAHASGEMRKLHKSLMSLDKKVETYNANSINEELLMTQLTQLQEENEKEWIKVQKEYDVVMTTQQKRLKKMEKMIMQVNQKEQHQMHRMEELEKLVHTLKKENKRLSQKMTQMATRQEVEILQQQVEIIKRENEHGRGRMRVGLNVCNDRLDEVEKKVVETENKVLDVKTLMENVGPGVAGSTPAQLMHSFPSRGFLRQADLVGIYDELQRINRDFQAVAVDLTSLAKRTDTLGSEREKHAEAKLQELSTQLFNALNHDSRLHAAEIRRLKDAMLDVQNNYYDLGQRMRRLEDDVQQATAFRVQARSPRDRGRGPGRRYEQNPPSLLPTQPQPPSSATFRNHRDRPSRYEPAPATRKSLAPAIEPSPLDRITWAPRETNRSRSRSPPRRMSWNASRGLYSDSEPAVPAPNSSCYRHDDQRYDHQSNNGVNVAMNLPSQPIDSSPGACRDTRRDTAEHNQEKKTTAPFRRNRQPRKIPEVIVIEEDNDHEDDDEEEVVTVQSRAPPDVIMDEGVSQPVDVVMTPPQGMTNTKHADTIDFLQKEEDLQMGFWLYFCLGGAPDLDVQWTTYFTQLKADDCVEMPRVLRFQRLYVSFQSFPVYLTQCILQAVIVNGQSVREEIGAEVAGITSAQSAQNLHAKFNEVVKEVHLLWAKTLAKHLTKRASALGDLAPEKLELSVNPAGLSSPVDKDDVIYGWSRRQESVMWLLARQLHYGSFLPAMICNVDTSPSVYLFTLMFDVLTVTSECPQFGSFRLNSFGSTLMTHLWDQTLTKLPYVFFVDWAWLEDQSTTKVMPALAFCHILASILLWNSAIDHNSLTNRNIYAATVKHIFPKLYVGGQSVHDSTANISSLQLAEWEFNRIELHDLDSTFASMLGLDGFFEVTEAIQNNMRAATAAVKG</sequence>
<name>A0AAU9KYE2_9STRA</name>
<evidence type="ECO:0000313" key="5">
    <source>
        <dbReference type="Proteomes" id="UP001158986"/>
    </source>
</evidence>
<feature type="compositionally biased region" description="Basic and acidic residues" evidence="2">
    <location>
        <begin position="543"/>
        <end position="552"/>
    </location>
</feature>
<feature type="coiled-coil region" evidence="1">
    <location>
        <begin position="190"/>
        <end position="300"/>
    </location>
</feature>
<feature type="region of interest" description="Disordered" evidence="2">
    <location>
        <begin position="1"/>
        <end position="35"/>
    </location>
</feature>
<dbReference type="EMBL" id="CAKLCB010000247">
    <property type="protein sequence ID" value="CAH0517642.1"/>
    <property type="molecule type" value="Genomic_DNA"/>
</dbReference>
<keyword evidence="5" id="KW-1185">Reference proteome</keyword>
<feature type="compositionally biased region" description="Basic residues" evidence="2">
    <location>
        <begin position="15"/>
        <end position="25"/>
    </location>
</feature>
<evidence type="ECO:0000313" key="6">
    <source>
        <dbReference type="Proteomes" id="UP001160483"/>
    </source>
</evidence>
<proteinExistence type="predicted"/>
<accession>A0AAU9KYE2</accession>
<dbReference type="AlphaFoldDB" id="A0AAU9KYE2"/>
<evidence type="ECO:0000256" key="1">
    <source>
        <dbReference type="SAM" id="Coils"/>
    </source>
</evidence>
<feature type="region of interest" description="Disordered" evidence="2">
    <location>
        <begin position="431"/>
        <end position="603"/>
    </location>
</feature>
<reference evidence="3 5" key="1">
    <citation type="submission" date="2021-11" db="EMBL/GenBank/DDBJ databases">
        <authorList>
            <person name="Islam A."/>
            <person name="Islam S."/>
            <person name="Flora M.S."/>
            <person name="Rahman M."/>
            <person name="Ziaur R.M."/>
            <person name="Epstein J.H."/>
            <person name="Hassan M."/>
            <person name="Klassen M."/>
            <person name="Woodard K."/>
            <person name="Webb A."/>
            <person name="Webby R.J."/>
            <person name="El Zowalaty M.E."/>
        </authorList>
    </citation>
    <scope>NUCLEOTIDE SEQUENCE</scope>
    <source>
        <strain evidence="4">Pbs1</strain>
        <strain evidence="3">Pbs3</strain>
    </source>
</reference>
<evidence type="ECO:0000313" key="3">
    <source>
        <dbReference type="EMBL" id="CAH0473863.1"/>
    </source>
</evidence>
<feature type="compositionally biased region" description="Polar residues" evidence="2">
    <location>
        <begin position="553"/>
        <end position="570"/>
    </location>
</feature>
<evidence type="ECO:0000256" key="2">
    <source>
        <dbReference type="SAM" id="MobiDB-lite"/>
    </source>
</evidence>
<dbReference type="EMBL" id="CAKKTJ010000088">
    <property type="protein sequence ID" value="CAH0473863.1"/>
    <property type="molecule type" value="Genomic_DNA"/>
</dbReference>
<dbReference type="Proteomes" id="UP001158986">
    <property type="component" value="Unassembled WGS sequence"/>
</dbReference>